<accession>A0A016VVI2</accession>
<comment type="caution">
    <text evidence="1">The sequence shown here is derived from an EMBL/GenBank/DDBJ whole genome shotgun (WGS) entry which is preliminary data.</text>
</comment>
<sequence length="166" mass="18502">MPVPLIPLLDPFPGYLPLLDAGASRWTRLRVFPQFWTPVHPYHTVGPFSERLPTFGRRRTLITTLDPSLSVSPLLDTDAPLSHRWSRFQGFHHFRTPAPLGCAVGPVPRFSPTFGRRRTSAAKVDPLSPLPDAGPALQRHPSSVSFFAFLAAPLRHKEILTISLLL</sequence>
<keyword evidence="2" id="KW-1185">Reference proteome</keyword>
<proteinExistence type="predicted"/>
<dbReference type="EMBL" id="JARK01001340">
    <property type="protein sequence ID" value="EYC31341.1"/>
    <property type="molecule type" value="Genomic_DNA"/>
</dbReference>
<dbReference type="Proteomes" id="UP000024635">
    <property type="component" value="Unassembled WGS sequence"/>
</dbReference>
<protein>
    <submittedName>
        <fullName evidence="1">Uncharacterized protein</fullName>
    </submittedName>
</protein>
<name>A0A016VVI2_9BILA</name>
<dbReference type="AlphaFoldDB" id="A0A016VVI2"/>
<evidence type="ECO:0000313" key="2">
    <source>
        <dbReference type="Proteomes" id="UP000024635"/>
    </source>
</evidence>
<evidence type="ECO:0000313" key="1">
    <source>
        <dbReference type="EMBL" id="EYC31341.1"/>
    </source>
</evidence>
<gene>
    <name evidence="1" type="primary">Acey_s0004.g2105</name>
    <name evidence="1" type="ORF">Y032_0004g2105</name>
</gene>
<organism evidence="1 2">
    <name type="scientific">Ancylostoma ceylanicum</name>
    <dbReference type="NCBI Taxonomy" id="53326"/>
    <lineage>
        <taxon>Eukaryota</taxon>
        <taxon>Metazoa</taxon>
        <taxon>Ecdysozoa</taxon>
        <taxon>Nematoda</taxon>
        <taxon>Chromadorea</taxon>
        <taxon>Rhabditida</taxon>
        <taxon>Rhabditina</taxon>
        <taxon>Rhabditomorpha</taxon>
        <taxon>Strongyloidea</taxon>
        <taxon>Ancylostomatidae</taxon>
        <taxon>Ancylostomatinae</taxon>
        <taxon>Ancylostoma</taxon>
    </lineage>
</organism>
<reference evidence="2" key="1">
    <citation type="journal article" date="2015" name="Nat. Genet.">
        <title>The genome and transcriptome of the zoonotic hookworm Ancylostoma ceylanicum identify infection-specific gene families.</title>
        <authorList>
            <person name="Schwarz E.M."/>
            <person name="Hu Y."/>
            <person name="Antoshechkin I."/>
            <person name="Miller M.M."/>
            <person name="Sternberg P.W."/>
            <person name="Aroian R.V."/>
        </authorList>
    </citation>
    <scope>NUCLEOTIDE SEQUENCE</scope>
    <source>
        <strain evidence="2">HY135</strain>
    </source>
</reference>